<dbReference type="Proteomes" id="UP000095751">
    <property type="component" value="Unassembled WGS sequence"/>
</dbReference>
<protein>
    <submittedName>
        <fullName evidence="1">Uncharacterized protein</fullName>
    </submittedName>
</protein>
<keyword evidence="2" id="KW-1185">Reference proteome</keyword>
<name>A0A1E7FMT4_9STRA</name>
<dbReference type="InParanoid" id="A0A1E7FMT4"/>
<evidence type="ECO:0000313" key="2">
    <source>
        <dbReference type="Proteomes" id="UP000095751"/>
    </source>
</evidence>
<dbReference type="KEGG" id="fcy:FRACYDRAFT_235501"/>
<sequence length="139" mass="15346">MKPPSINNNEDISPDKISTTKIQAIHNFSSPFPDKIPMSSSNQQSMENKHPELKTIYGATNDVGVLKNVDQSRSAHFVLHSQRFRICCDVRHLALGIKRSDEDKNGNSKTGIFTSNAPVITSALSDFSALKMPLFDSTV</sequence>
<reference evidence="1 2" key="1">
    <citation type="submission" date="2016-09" db="EMBL/GenBank/DDBJ databases">
        <title>Extensive genetic diversity and differential bi-allelic expression allows diatom success in the polar Southern Ocean.</title>
        <authorList>
            <consortium name="DOE Joint Genome Institute"/>
            <person name="Mock T."/>
            <person name="Otillar R.P."/>
            <person name="Strauss J."/>
            <person name="Dupont C."/>
            <person name="Frickenhaus S."/>
            <person name="Maumus F."/>
            <person name="Mcmullan M."/>
            <person name="Sanges R."/>
            <person name="Schmutz J."/>
            <person name="Toseland A."/>
            <person name="Valas R."/>
            <person name="Veluchamy A."/>
            <person name="Ward B.J."/>
            <person name="Allen A."/>
            <person name="Barry K."/>
            <person name="Falciatore A."/>
            <person name="Ferrante M."/>
            <person name="Fortunato A.E."/>
            <person name="Gloeckner G."/>
            <person name="Gruber A."/>
            <person name="Hipkin R."/>
            <person name="Janech M."/>
            <person name="Kroth P."/>
            <person name="Leese F."/>
            <person name="Lindquist E."/>
            <person name="Lyon B.R."/>
            <person name="Martin J."/>
            <person name="Mayer C."/>
            <person name="Parker M."/>
            <person name="Quesneville H."/>
            <person name="Raymond J."/>
            <person name="Uhlig C."/>
            <person name="Valentin K.U."/>
            <person name="Worden A.Z."/>
            <person name="Armbrust E.V."/>
            <person name="Bowler C."/>
            <person name="Green B."/>
            <person name="Moulton V."/>
            <person name="Van Oosterhout C."/>
            <person name="Grigoriev I."/>
        </authorList>
    </citation>
    <scope>NUCLEOTIDE SEQUENCE [LARGE SCALE GENOMIC DNA]</scope>
    <source>
        <strain evidence="1 2">CCMP1102</strain>
    </source>
</reference>
<accession>A0A1E7FMT4</accession>
<organism evidence="1 2">
    <name type="scientific">Fragilariopsis cylindrus CCMP1102</name>
    <dbReference type="NCBI Taxonomy" id="635003"/>
    <lineage>
        <taxon>Eukaryota</taxon>
        <taxon>Sar</taxon>
        <taxon>Stramenopiles</taxon>
        <taxon>Ochrophyta</taxon>
        <taxon>Bacillariophyta</taxon>
        <taxon>Bacillariophyceae</taxon>
        <taxon>Bacillariophycidae</taxon>
        <taxon>Bacillariales</taxon>
        <taxon>Bacillariaceae</taxon>
        <taxon>Fragilariopsis</taxon>
    </lineage>
</organism>
<dbReference type="EMBL" id="KV784355">
    <property type="protein sequence ID" value="OEU19447.1"/>
    <property type="molecule type" value="Genomic_DNA"/>
</dbReference>
<evidence type="ECO:0000313" key="1">
    <source>
        <dbReference type="EMBL" id="OEU19447.1"/>
    </source>
</evidence>
<gene>
    <name evidence="1" type="ORF">FRACYDRAFT_235501</name>
</gene>
<proteinExistence type="predicted"/>
<dbReference type="AlphaFoldDB" id="A0A1E7FMT4"/>